<keyword evidence="1" id="KW-0472">Membrane</keyword>
<organism evidence="2 3">
    <name type="scientific">Tuber borchii</name>
    <name type="common">White truffle</name>
    <dbReference type="NCBI Taxonomy" id="42251"/>
    <lineage>
        <taxon>Eukaryota</taxon>
        <taxon>Fungi</taxon>
        <taxon>Dikarya</taxon>
        <taxon>Ascomycota</taxon>
        <taxon>Pezizomycotina</taxon>
        <taxon>Pezizomycetes</taxon>
        <taxon>Pezizales</taxon>
        <taxon>Tuberaceae</taxon>
        <taxon>Tuber</taxon>
    </lineage>
</organism>
<keyword evidence="3" id="KW-1185">Reference proteome</keyword>
<keyword evidence="1" id="KW-1133">Transmembrane helix</keyword>
<name>A0A2T6ZTH4_TUBBO</name>
<reference evidence="2 3" key="1">
    <citation type="submission" date="2017-04" db="EMBL/GenBank/DDBJ databases">
        <title>Draft genome sequence of Tuber borchii Vittad., a whitish edible truffle.</title>
        <authorList>
            <consortium name="DOE Joint Genome Institute"/>
            <person name="Murat C."/>
            <person name="Kuo A."/>
            <person name="Barry K.W."/>
            <person name="Clum A."/>
            <person name="Dockter R.B."/>
            <person name="Fauchery L."/>
            <person name="Iotti M."/>
            <person name="Kohler A."/>
            <person name="Labutti K."/>
            <person name="Lindquist E.A."/>
            <person name="Lipzen A."/>
            <person name="Ohm R.A."/>
            <person name="Wang M."/>
            <person name="Grigoriev I.V."/>
            <person name="Zambonelli A."/>
            <person name="Martin F.M."/>
        </authorList>
    </citation>
    <scope>NUCLEOTIDE SEQUENCE [LARGE SCALE GENOMIC DNA]</scope>
    <source>
        <strain evidence="2 3">Tbo3840</strain>
    </source>
</reference>
<gene>
    <name evidence="2" type="ORF">B9Z19DRAFT_1083455</name>
</gene>
<dbReference type="Proteomes" id="UP000244722">
    <property type="component" value="Unassembled WGS sequence"/>
</dbReference>
<dbReference type="EMBL" id="NESQ01000109">
    <property type="protein sequence ID" value="PUU78724.1"/>
    <property type="molecule type" value="Genomic_DNA"/>
</dbReference>
<accession>A0A2T6ZTH4</accession>
<evidence type="ECO:0000256" key="1">
    <source>
        <dbReference type="SAM" id="Phobius"/>
    </source>
</evidence>
<protein>
    <submittedName>
        <fullName evidence="2">Uncharacterized protein</fullName>
    </submittedName>
</protein>
<evidence type="ECO:0000313" key="2">
    <source>
        <dbReference type="EMBL" id="PUU78724.1"/>
    </source>
</evidence>
<evidence type="ECO:0000313" key="3">
    <source>
        <dbReference type="Proteomes" id="UP000244722"/>
    </source>
</evidence>
<feature type="transmembrane region" description="Helical" evidence="1">
    <location>
        <begin position="35"/>
        <end position="56"/>
    </location>
</feature>
<dbReference type="AlphaFoldDB" id="A0A2T6ZTH4"/>
<proteinExistence type="predicted"/>
<sequence>MSIFRSMVVFSPTYGWLYSISLSARPGQSAPLRSVHTLSVFFISSIICEGCFYLRIGADGWVCCLYFYYYYYYYHIIIIFLLRFS</sequence>
<feature type="transmembrane region" description="Helical" evidence="1">
    <location>
        <begin position="68"/>
        <end position="84"/>
    </location>
</feature>
<comment type="caution">
    <text evidence="2">The sequence shown here is derived from an EMBL/GenBank/DDBJ whole genome shotgun (WGS) entry which is preliminary data.</text>
</comment>
<keyword evidence="1" id="KW-0812">Transmembrane</keyword>